<accession>A0ABR2LLC3</accession>
<name>A0ABR2LLC3_9ASPA</name>
<organism evidence="2 3">
    <name type="scientific">Platanthera guangdongensis</name>
    <dbReference type="NCBI Taxonomy" id="2320717"/>
    <lineage>
        <taxon>Eukaryota</taxon>
        <taxon>Viridiplantae</taxon>
        <taxon>Streptophyta</taxon>
        <taxon>Embryophyta</taxon>
        <taxon>Tracheophyta</taxon>
        <taxon>Spermatophyta</taxon>
        <taxon>Magnoliopsida</taxon>
        <taxon>Liliopsida</taxon>
        <taxon>Asparagales</taxon>
        <taxon>Orchidaceae</taxon>
        <taxon>Orchidoideae</taxon>
        <taxon>Orchideae</taxon>
        <taxon>Orchidinae</taxon>
        <taxon>Platanthera</taxon>
    </lineage>
</organism>
<dbReference type="EMBL" id="JBBWWR010000018">
    <property type="protein sequence ID" value="KAK8943942.1"/>
    <property type="molecule type" value="Genomic_DNA"/>
</dbReference>
<evidence type="ECO:0000313" key="2">
    <source>
        <dbReference type="EMBL" id="KAK8943942.1"/>
    </source>
</evidence>
<protein>
    <submittedName>
        <fullName evidence="2">Uncharacterized protein</fullName>
    </submittedName>
</protein>
<sequence>MSKLREGGVAGCEELCNLAARSLGKKRDIELKCLEVITTFVNVGDDELSLLGVEELESDFEAGPEKKEKRKRDVKVDSLGYESEKEKKMKYKKQEKELLKKIRSEKKKERKALPPAADSDHLQLAFDQRNKKANTLKLQKSASN</sequence>
<evidence type="ECO:0000256" key="1">
    <source>
        <dbReference type="SAM" id="MobiDB-lite"/>
    </source>
</evidence>
<proteinExistence type="predicted"/>
<gene>
    <name evidence="2" type="ORF">KSP40_PGU002924</name>
</gene>
<reference evidence="2 3" key="1">
    <citation type="journal article" date="2022" name="Nat. Plants">
        <title>Genomes of leafy and leafless Platanthera orchids illuminate the evolution of mycoheterotrophy.</title>
        <authorList>
            <person name="Li M.H."/>
            <person name="Liu K.W."/>
            <person name="Li Z."/>
            <person name="Lu H.C."/>
            <person name="Ye Q.L."/>
            <person name="Zhang D."/>
            <person name="Wang J.Y."/>
            <person name="Li Y.F."/>
            <person name="Zhong Z.M."/>
            <person name="Liu X."/>
            <person name="Yu X."/>
            <person name="Liu D.K."/>
            <person name="Tu X.D."/>
            <person name="Liu B."/>
            <person name="Hao Y."/>
            <person name="Liao X.Y."/>
            <person name="Jiang Y.T."/>
            <person name="Sun W.H."/>
            <person name="Chen J."/>
            <person name="Chen Y.Q."/>
            <person name="Ai Y."/>
            <person name="Zhai J.W."/>
            <person name="Wu S.S."/>
            <person name="Zhou Z."/>
            <person name="Hsiao Y.Y."/>
            <person name="Wu W.L."/>
            <person name="Chen Y.Y."/>
            <person name="Lin Y.F."/>
            <person name="Hsu J.L."/>
            <person name="Li C.Y."/>
            <person name="Wang Z.W."/>
            <person name="Zhao X."/>
            <person name="Zhong W.Y."/>
            <person name="Ma X.K."/>
            <person name="Ma L."/>
            <person name="Huang J."/>
            <person name="Chen G.Z."/>
            <person name="Huang M.Z."/>
            <person name="Huang L."/>
            <person name="Peng D.H."/>
            <person name="Luo Y.B."/>
            <person name="Zou S.Q."/>
            <person name="Chen S.P."/>
            <person name="Lan S."/>
            <person name="Tsai W.C."/>
            <person name="Van de Peer Y."/>
            <person name="Liu Z.J."/>
        </authorList>
    </citation>
    <scope>NUCLEOTIDE SEQUENCE [LARGE SCALE GENOMIC DNA]</scope>
    <source>
        <strain evidence="2">Lor288</strain>
    </source>
</reference>
<dbReference type="Proteomes" id="UP001412067">
    <property type="component" value="Unassembled WGS sequence"/>
</dbReference>
<evidence type="ECO:0000313" key="3">
    <source>
        <dbReference type="Proteomes" id="UP001412067"/>
    </source>
</evidence>
<keyword evidence="3" id="KW-1185">Reference proteome</keyword>
<feature type="region of interest" description="Disordered" evidence="1">
    <location>
        <begin position="103"/>
        <end position="123"/>
    </location>
</feature>
<comment type="caution">
    <text evidence="2">The sequence shown here is derived from an EMBL/GenBank/DDBJ whole genome shotgun (WGS) entry which is preliminary data.</text>
</comment>